<dbReference type="RefSeq" id="WP_092044115.1">
    <property type="nucleotide sequence ID" value="NZ_FOTK01000027.1"/>
</dbReference>
<feature type="compositionally biased region" description="Basic and acidic residues" evidence="1">
    <location>
        <begin position="305"/>
        <end position="316"/>
    </location>
</feature>
<dbReference type="EMBL" id="FOTK01000027">
    <property type="protein sequence ID" value="SFM32530.1"/>
    <property type="molecule type" value="Genomic_DNA"/>
</dbReference>
<reference evidence="3" key="1">
    <citation type="submission" date="2016-10" db="EMBL/GenBank/DDBJ databases">
        <authorList>
            <person name="Varghese N."/>
            <person name="Submissions S."/>
        </authorList>
    </citation>
    <scope>NUCLEOTIDE SEQUENCE [LARGE SCALE GENOMIC DNA]</scope>
    <source>
        <strain evidence="3">BL36</strain>
    </source>
</reference>
<dbReference type="STRING" id="582667.SAMN05192568_102714"/>
<sequence>MQRYEVGYPTLDRLTRDVAGFIGFLSPALDGTVRDGGAQERGGYLERLVRPATFIAPSPRDAHATALLFWAIARAVQDLLLTSGQHGLNEVARNTGFFGHLASTLRTFRLLEDVDDPEGSYGLVYWADFASDRLEPSLGADFALVVGLGGDRYKVAFLQAKRARRFPLAKVDHTVGDTLQVDLLVRHEARHPVVDVDGGWLPCLGEHGILGRWCFYLFWHEATVQGELLLPTVRAAHAVKETMRGVYSTSLDDGVELTIFAALLLADPNSRVGHLVGPDELPELFDGHRPHALVFVDPPSGGPSPEEKARLLDDLGYRPSPLRPARVAPSASSDDDPPSMGPI</sequence>
<evidence type="ECO:0000313" key="2">
    <source>
        <dbReference type="EMBL" id="SFM32530.1"/>
    </source>
</evidence>
<organism evidence="2 3">
    <name type="scientific">Methylobacterium pseudosasicola</name>
    <dbReference type="NCBI Taxonomy" id="582667"/>
    <lineage>
        <taxon>Bacteria</taxon>
        <taxon>Pseudomonadati</taxon>
        <taxon>Pseudomonadota</taxon>
        <taxon>Alphaproteobacteria</taxon>
        <taxon>Hyphomicrobiales</taxon>
        <taxon>Methylobacteriaceae</taxon>
        <taxon>Methylobacterium</taxon>
    </lineage>
</organism>
<dbReference type="AlphaFoldDB" id="A0A1I4PYL1"/>
<protein>
    <submittedName>
        <fullName evidence="2">Uncharacterized protein</fullName>
    </submittedName>
</protein>
<proteinExistence type="predicted"/>
<feature type="compositionally biased region" description="Low complexity" evidence="1">
    <location>
        <begin position="318"/>
        <end position="332"/>
    </location>
</feature>
<feature type="region of interest" description="Disordered" evidence="1">
    <location>
        <begin position="296"/>
        <end position="343"/>
    </location>
</feature>
<evidence type="ECO:0000256" key="1">
    <source>
        <dbReference type="SAM" id="MobiDB-lite"/>
    </source>
</evidence>
<keyword evidence="3" id="KW-1185">Reference proteome</keyword>
<gene>
    <name evidence="2" type="ORF">SAMN05192568_102714</name>
</gene>
<evidence type="ECO:0000313" key="3">
    <source>
        <dbReference type="Proteomes" id="UP000199048"/>
    </source>
</evidence>
<name>A0A1I4PYL1_9HYPH</name>
<dbReference type="Proteomes" id="UP000199048">
    <property type="component" value="Unassembled WGS sequence"/>
</dbReference>
<accession>A0A1I4PYL1</accession>